<dbReference type="GO" id="GO:0003677">
    <property type="term" value="F:DNA binding"/>
    <property type="evidence" value="ECO:0007669"/>
    <property type="project" value="InterPro"/>
</dbReference>
<keyword evidence="5" id="KW-1185">Reference proteome</keyword>
<evidence type="ECO:0000256" key="2">
    <source>
        <dbReference type="SAM" id="MobiDB-lite"/>
    </source>
</evidence>
<evidence type="ECO:0000313" key="4">
    <source>
        <dbReference type="EMBL" id="RXM30477.1"/>
    </source>
</evidence>
<dbReference type="FunFam" id="1.10.20.10:FF:000078">
    <property type="entry name" value="Histone H3"/>
    <property type="match status" value="1"/>
</dbReference>
<dbReference type="GO" id="GO:0030527">
    <property type="term" value="F:structural constituent of chromatin"/>
    <property type="evidence" value="ECO:0007669"/>
    <property type="project" value="InterPro"/>
</dbReference>
<dbReference type="PROSITE" id="PS00322">
    <property type="entry name" value="HISTONE_H3_1"/>
    <property type="match status" value="1"/>
</dbReference>
<dbReference type="Proteomes" id="UP000289886">
    <property type="component" value="Unassembled WGS sequence"/>
</dbReference>
<comment type="similarity">
    <text evidence="1">Belongs to the histone H3 family.</text>
</comment>
<dbReference type="InterPro" id="IPR000164">
    <property type="entry name" value="Histone_H3/CENP-A"/>
</dbReference>
<sequence>MARTKQTAHKSTGRKAPRKQLAINAARKSAPATGGVKNPHRYRPGTVALREIRRYQKSTELLIRNYLSSVFNILTHIFISVTICLTLFRSTDALGTCVIFEENADHDLESEVKPQLKYKCHTVKKLMMKRTFLSEKKEGEEGSGGIEVLQLSDGDFSGRPNMICSFLPKSKEVVEETRLSSASEGEVSDSEPVDLSQETNCSATDADTSACEQPEPDTGITDPVACGPLK</sequence>
<dbReference type="GO" id="GO:0046982">
    <property type="term" value="F:protein heterodimerization activity"/>
    <property type="evidence" value="ECO:0007669"/>
    <property type="project" value="InterPro"/>
</dbReference>
<dbReference type="GO" id="GO:0000786">
    <property type="term" value="C:nucleosome"/>
    <property type="evidence" value="ECO:0007669"/>
    <property type="project" value="InterPro"/>
</dbReference>
<dbReference type="PANTHER" id="PTHR11426">
    <property type="entry name" value="HISTONE H3"/>
    <property type="match status" value="1"/>
</dbReference>
<keyword evidence="3" id="KW-1133">Transmembrane helix</keyword>
<dbReference type="SUPFAM" id="SSF47113">
    <property type="entry name" value="Histone-fold"/>
    <property type="match status" value="1"/>
</dbReference>
<accession>A0A444U5M5</accession>
<dbReference type="Gene3D" id="1.10.20.10">
    <property type="entry name" value="Histone, subunit A"/>
    <property type="match status" value="1"/>
</dbReference>
<feature type="compositionally biased region" description="Polar residues" evidence="2">
    <location>
        <begin position="196"/>
        <end position="211"/>
    </location>
</feature>
<dbReference type="PRINTS" id="PR00622">
    <property type="entry name" value="HISTONEH3"/>
</dbReference>
<organism evidence="4 5">
    <name type="scientific">Acipenser ruthenus</name>
    <name type="common">Sterlet sturgeon</name>
    <dbReference type="NCBI Taxonomy" id="7906"/>
    <lineage>
        <taxon>Eukaryota</taxon>
        <taxon>Metazoa</taxon>
        <taxon>Chordata</taxon>
        <taxon>Craniata</taxon>
        <taxon>Vertebrata</taxon>
        <taxon>Euteleostomi</taxon>
        <taxon>Actinopterygii</taxon>
        <taxon>Chondrostei</taxon>
        <taxon>Acipenseriformes</taxon>
        <taxon>Acipenseridae</taxon>
        <taxon>Acipenser</taxon>
    </lineage>
</organism>
<protein>
    <submittedName>
        <fullName evidence="4">Histone H3</fullName>
    </submittedName>
</protein>
<evidence type="ECO:0000313" key="5">
    <source>
        <dbReference type="Proteomes" id="UP000289886"/>
    </source>
</evidence>
<dbReference type="AlphaFoldDB" id="A0A444U5M5"/>
<evidence type="ECO:0000256" key="1">
    <source>
        <dbReference type="ARBA" id="ARBA00010343"/>
    </source>
</evidence>
<name>A0A444U5M5_ACIRT</name>
<feature type="transmembrane region" description="Helical" evidence="3">
    <location>
        <begin position="66"/>
        <end position="88"/>
    </location>
</feature>
<proteinExistence type="inferred from homology"/>
<keyword evidence="3" id="KW-0812">Transmembrane</keyword>
<feature type="region of interest" description="Disordered" evidence="2">
    <location>
        <begin position="1"/>
        <end position="21"/>
    </location>
</feature>
<dbReference type="EMBL" id="SCEB01215270">
    <property type="protein sequence ID" value="RXM30477.1"/>
    <property type="molecule type" value="Genomic_DNA"/>
</dbReference>
<reference evidence="4 5" key="1">
    <citation type="submission" date="2019-01" db="EMBL/GenBank/DDBJ databases">
        <title>Draft Genome and Complete Hox-Cluster Characterization of the Sterlet Sturgeon (Acipenser ruthenus).</title>
        <authorList>
            <person name="Wei Q."/>
        </authorList>
    </citation>
    <scope>NUCLEOTIDE SEQUENCE [LARGE SCALE GENOMIC DNA]</scope>
    <source>
        <strain evidence="4">WHYD16114868_AA</strain>
        <tissue evidence="4">Blood</tissue>
    </source>
</reference>
<comment type="caution">
    <text evidence="4">The sequence shown here is derived from an EMBL/GenBank/DDBJ whole genome shotgun (WGS) entry which is preliminary data.</text>
</comment>
<feature type="region of interest" description="Disordered" evidence="2">
    <location>
        <begin position="177"/>
        <end position="230"/>
    </location>
</feature>
<gene>
    <name evidence="4" type="ORF">EOD39_7883</name>
</gene>
<feature type="compositionally biased region" description="Basic residues" evidence="2">
    <location>
        <begin position="1"/>
        <end position="18"/>
    </location>
</feature>
<evidence type="ECO:0000256" key="3">
    <source>
        <dbReference type="SAM" id="Phobius"/>
    </source>
</evidence>
<keyword evidence="3" id="KW-0472">Membrane</keyword>
<dbReference type="InterPro" id="IPR009072">
    <property type="entry name" value="Histone-fold"/>
</dbReference>